<proteinExistence type="predicted"/>
<dbReference type="RefSeq" id="WP_259042981.1">
    <property type="nucleotide sequence ID" value="NZ_JANTYZ010000017.1"/>
</dbReference>
<dbReference type="SUPFAM" id="SSF49503">
    <property type="entry name" value="Cupredoxins"/>
    <property type="match status" value="1"/>
</dbReference>
<name>A0A9X2U4D2_9BACT</name>
<comment type="caution">
    <text evidence="1">The sequence shown here is derived from an EMBL/GenBank/DDBJ whole genome shotgun (WGS) entry which is preliminary data.</text>
</comment>
<sequence length="42" mass="4437">MTFTLPASKAGTYAIACFETTGGKRHCQMGMEGTLTVTAPKQ</sequence>
<dbReference type="Proteomes" id="UP001155034">
    <property type="component" value="Unassembled WGS sequence"/>
</dbReference>
<accession>A0A9X2U4D2</accession>
<organism evidence="1 3">
    <name type="scientific">Salinibacter ruber</name>
    <dbReference type="NCBI Taxonomy" id="146919"/>
    <lineage>
        <taxon>Bacteria</taxon>
        <taxon>Pseudomonadati</taxon>
        <taxon>Rhodothermota</taxon>
        <taxon>Rhodothermia</taxon>
        <taxon>Rhodothermales</taxon>
        <taxon>Salinibacteraceae</taxon>
        <taxon>Salinibacter</taxon>
    </lineage>
</organism>
<protein>
    <submittedName>
        <fullName evidence="1">Plastocyanin</fullName>
    </submittedName>
</protein>
<evidence type="ECO:0000313" key="1">
    <source>
        <dbReference type="EMBL" id="MCS3866658.1"/>
    </source>
</evidence>
<dbReference type="Gene3D" id="2.60.40.420">
    <property type="entry name" value="Cupredoxins - blue copper proteins"/>
    <property type="match status" value="1"/>
</dbReference>
<evidence type="ECO:0000313" key="2">
    <source>
        <dbReference type="EMBL" id="MCS3953078.1"/>
    </source>
</evidence>
<gene>
    <name evidence="1" type="ORF">GGP82_003238</name>
    <name evidence="2" type="ORF">GGP83_003053</name>
</gene>
<dbReference type="EMBL" id="JANUBB010000015">
    <property type="protein sequence ID" value="MCS3953078.1"/>
    <property type="molecule type" value="Genomic_DNA"/>
</dbReference>
<evidence type="ECO:0000313" key="3">
    <source>
        <dbReference type="Proteomes" id="UP001155034"/>
    </source>
</evidence>
<dbReference type="AlphaFoldDB" id="A0A9X2U4D2"/>
<dbReference type="InterPro" id="IPR008972">
    <property type="entry name" value="Cupredoxin"/>
</dbReference>
<reference evidence="1" key="1">
    <citation type="submission" date="2022-08" db="EMBL/GenBank/DDBJ databases">
        <title>Genomic Encyclopedia of Type Strains, Phase V (KMG-V): Genome sequencing to study the core and pangenomes of soil and plant-associated prokaryotes.</title>
        <authorList>
            <person name="Whitman W."/>
        </authorList>
    </citation>
    <scope>NUCLEOTIDE SEQUENCE</scope>
    <source>
        <strain evidence="1">SP2016B</strain>
        <strain evidence="2">SP2017</strain>
    </source>
</reference>
<dbReference type="Proteomes" id="UP001155010">
    <property type="component" value="Unassembled WGS sequence"/>
</dbReference>
<dbReference type="EMBL" id="JANTYZ010000017">
    <property type="protein sequence ID" value="MCS3866658.1"/>
    <property type="molecule type" value="Genomic_DNA"/>
</dbReference>